<reference evidence="3" key="1">
    <citation type="journal article" date="2021" name="Nat. Commun.">
        <title>Genetic determinants of endophytism in the Arabidopsis root mycobiome.</title>
        <authorList>
            <person name="Mesny F."/>
            <person name="Miyauchi S."/>
            <person name="Thiergart T."/>
            <person name="Pickel B."/>
            <person name="Atanasova L."/>
            <person name="Karlsson M."/>
            <person name="Huettel B."/>
            <person name="Barry K.W."/>
            <person name="Haridas S."/>
            <person name="Chen C."/>
            <person name="Bauer D."/>
            <person name="Andreopoulos W."/>
            <person name="Pangilinan J."/>
            <person name="LaButti K."/>
            <person name="Riley R."/>
            <person name="Lipzen A."/>
            <person name="Clum A."/>
            <person name="Drula E."/>
            <person name="Henrissat B."/>
            <person name="Kohler A."/>
            <person name="Grigoriev I.V."/>
            <person name="Martin F.M."/>
            <person name="Hacquard S."/>
        </authorList>
    </citation>
    <scope>NUCLEOTIDE SEQUENCE</scope>
    <source>
        <strain evidence="3">MPI-CAGE-CH-0243</strain>
    </source>
</reference>
<keyword evidence="4" id="KW-1185">Reference proteome</keyword>
<protein>
    <recommendedName>
        <fullName evidence="5">BZIP domain-containing protein</fullName>
    </recommendedName>
</protein>
<name>A0A9P9E498_9PLEO</name>
<accession>A0A9P9E498</accession>
<gene>
    <name evidence="3" type="ORF">B0J11DRAFT_251260</name>
</gene>
<dbReference type="OrthoDB" id="4505928at2759"/>
<keyword evidence="1" id="KW-0175">Coiled coil</keyword>
<feature type="compositionally biased region" description="Polar residues" evidence="2">
    <location>
        <begin position="1"/>
        <end position="10"/>
    </location>
</feature>
<comment type="caution">
    <text evidence="3">The sequence shown here is derived from an EMBL/GenBank/DDBJ whole genome shotgun (WGS) entry which is preliminary data.</text>
</comment>
<dbReference type="PANTHER" id="PTHR42070:SF1">
    <property type="entry name" value="FILAMENT ASSOCIATED PROTEIN, PUTATIVE (AFU_ORTHOLOGUE AFUA_8G06630)-RELATED"/>
    <property type="match status" value="1"/>
</dbReference>
<dbReference type="PANTHER" id="PTHR42070">
    <property type="entry name" value="FILAMENT ASSOCIATED PROTEIN, PUTATIVE (AFU_ORTHOLOGUE AFUA_8G06630)-RELATED"/>
    <property type="match status" value="1"/>
</dbReference>
<organism evidence="3 4">
    <name type="scientific">Dendryphion nanum</name>
    <dbReference type="NCBI Taxonomy" id="256645"/>
    <lineage>
        <taxon>Eukaryota</taxon>
        <taxon>Fungi</taxon>
        <taxon>Dikarya</taxon>
        <taxon>Ascomycota</taxon>
        <taxon>Pezizomycotina</taxon>
        <taxon>Dothideomycetes</taxon>
        <taxon>Pleosporomycetidae</taxon>
        <taxon>Pleosporales</taxon>
        <taxon>Torulaceae</taxon>
        <taxon>Dendryphion</taxon>
    </lineage>
</organism>
<feature type="compositionally biased region" description="Polar residues" evidence="2">
    <location>
        <begin position="119"/>
        <end position="130"/>
    </location>
</feature>
<sequence length="282" mass="30840">MSEPTSSKAQNLARIRDNQRRSRARRKEYLQELEAKLRQCEQMGVEASAEIQGAARKVLEENRRLRAMLRTRGVPEVEISAALGFEDRTLEPPSSAAPALMSALERKWTYNGPSAADTLPTSEPGSTTIAPQIPAGALTPISIPQQPALTTSMTETNSPHSVVSSTGTPPSYVGAPFFTLDTAQVPPIKTELYQTFNNYSYDPNSSTPWLFPSEPTYGPDVGYYNTTSCVDAATLIRTVQSDVGTELEVDLGCGSPDQDCRVPNPMVFTMMDKYSSHPSIRM</sequence>
<evidence type="ECO:0008006" key="5">
    <source>
        <dbReference type="Google" id="ProtNLM"/>
    </source>
</evidence>
<evidence type="ECO:0000256" key="2">
    <source>
        <dbReference type="SAM" id="MobiDB-lite"/>
    </source>
</evidence>
<dbReference type="Proteomes" id="UP000700596">
    <property type="component" value="Unassembled WGS sequence"/>
</dbReference>
<dbReference type="EMBL" id="JAGMWT010000004">
    <property type="protein sequence ID" value="KAH7130394.1"/>
    <property type="molecule type" value="Genomic_DNA"/>
</dbReference>
<evidence type="ECO:0000313" key="4">
    <source>
        <dbReference type="Proteomes" id="UP000700596"/>
    </source>
</evidence>
<proteinExistence type="predicted"/>
<feature type="coiled-coil region" evidence="1">
    <location>
        <begin position="23"/>
        <end position="50"/>
    </location>
</feature>
<feature type="region of interest" description="Disordered" evidence="2">
    <location>
        <begin position="114"/>
        <end position="137"/>
    </location>
</feature>
<evidence type="ECO:0000313" key="3">
    <source>
        <dbReference type="EMBL" id="KAH7130394.1"/>
    </source>
</evidence>
<dbReference type="CDD" id="cd14688">
    <property type="entry name" value="bZIP_YAP"/>
    <property type="match status" value="1"/>
</dbReference>
<feature type="region of interest" description="Disordered" evidence="2">
    <location>
        <begin position="1"/>
        <end position="23"/>
    </location>
</feature>
<dbReference type="AlphaFoldDB" id="A0A9P9E498"/>
<evidence type="ECO:0000256" key="1">
    <source>
        <dbReference type="SAM" id="Coils"/>
    </source>
</evidence>